<gene>
    <name evidence="2" type="ORF">PHISCL_00599</name>
</gene>
<comment type="caution">
    <text evidence="2">The sequence shown here is derived from an EMBL/GenBank/DDBJ whole genome shotgun (WGS) entry which is preliminary data.</text>
</comment>
<keyword evidence="3" id="KW-1185">Reference proteome</keyword>
<keyword evidence="1" id="KW-0732">Signal</keyword>
<dbReference type="Proteomes" id="UP000266188">
    <property type="component" value="Unassembled WGS sequence"/>
</dbReference>
<evidence type="ECO:0000313" key="2">
    <source>
        <dbReference type="EMBL" id="RJE27014.1"/>
    </source>
</evidence>
<feature type="signal peptide" evidence="1">
    <location>
        <begin position="1"/>
        <end position="18"/>
    </location>
</feature>
<sequence>MVNLSTALFAMLLPVVMGLPTYQENGALANTNDNKPRQIQGENGLQALTGFVAKGGLKDVVKLGGSS</sequence>
<protein>
    <submittedName>
        <fullName evidence="2">Uncharacterized protein</fullName>
    </submittedName>
</protein>
<evidence type="ECO:0000313" key="3">
    <source>
        <dbReference type="Proteomes" id="UP000266188"/>
    </source>
</evidence>
<accession>A0A3A3A5N2</accession>
<organism evidence="2 3">
    <name type="scientific">Aspergillus sclerotialis</name>
    <dbReference type="NCBI Taxonomy" id="2070753"/>
    <lineage>
        <taxon>Eukaryota</taxon>
        <taxon>Fungi</taxon>
        <taxon>Dikarya</taxon>
        <taxon>Ascomycota</taxon>
        <taxon>Pezizomycotina</taxon>
        <taxon>Eurotiomycetes</taxon>
        <taxon>Eurotiomycetidae</taxon>
        <taxon>Eurotiales</taxon>
        <taxon>Aspergillaceae</taxon>
        <taxon>Aspergillus</taxon>
        <taxon>Aspergillus subgen. Polypaecilum</taxon>
    </lineage>
</organism>
<evidence type="ECO:0000256" key="1">
    <source>
        <dbReference type="SAM" id="SignalP"/>
    </source>
</evidence>
<dbReference type="AlphaFoldDB" id="A0A3A3A5N2"/>
<dbReference type="EMBL" id="MVGC01000010">
    <property type="protein sequence ID" value="RJE27014.1"/>
    <property type="molecule type" value="Genomic_DNA"/>
</dbReference>
<name>A0A3A3A5N2_9EURO</name>
<proteinExistence type="predicted"/>
<feature type="chain" id="PRO_5017378493" evidence="1">
    <location>
        <begin position="19"/>
        <end position="67"/>
    </location>
</feature>
<reference evidence="3" key="1">
    <citation type="submission" date="2017-02" db="EMBL/GenBank/DDBJ databases">
        <authorList>
            <person name="Tafer H."/>
            <person name="Lopandic K."/>
        </authorList>
    </citation>
    <scope>NUCLEOTIDE SEQUENCE [LARGE SCALE GENOMIC DNA]</scope>
    <source>
        <strain evidence="3">CBS 366.77</strain>
    </source>
</reference>